<evidence type="ECO:0000256" key="4">
    <source>
        <dbReference type="ARBA" id="ARBA00022825"/>
    </source>
</evidence>
<dbReference type="InterPro" id="IPR015500">
    <property type="entry name" value="Peptidase_S8_subtilisin-rel"/>
</dbReference>
<keyword evidence="3 5" id="KW-0378">Hydrolase</keyword>
<dbReference type="Pfam" id="PF00082">
    <property type="entry name" value="Peptidase_S8"/>
    <property type="match status" value="1"/>
</dbReference>
<dbReference type="InterPro" id="IPR023827">
    <property type="entry name" value="Peptidase_S8_Asp-AS"/>
</dbReference>
<dbReference type="AlphaFoldDB" id="A0A921MPY0"/>
<evidence type="ECO:0000256" key="6">
    <source>
        <dbReference type="RuleBase" id="RU003355"/>
    </source>
</evidence>
<dbReference type="Proteomes" id="UP000757103">
    <property type="component" value="Unassembled WGS sequence"/>
</dbReference>
<protein>
    <submittedName>
        <fullName evidence="11">S8 family serine peptidase</fullName>
    </submittedName>
</protein>
<evidence type="ECO:0000259" key="9">
    <source>
        <dbReference type="Pfam" id="PF00082"/>
    </source>
</evidence>
<feature type="domain" description="Peptidase S8/S53" evidence="9">
    <location>
        <begin position="598"/>
        <end position="847"/>
    </location>
</feature>
<evidence type="ECO:0000256" key="2">
    <source>
        <dbReference type="ARBA" id="ARBA00022670"/>
    </source>
</evidence>
<feature type="active site" description="Charge relay system" evidence="5">
    <location>
        <position position="605"/>
    </location>
</feature>
<reference evidence="11" key="2">
    <citation type="submission" date="2021-09" db="EMBL/GenBank/DDBJ databases">
        <authorList>
            <person name="Gilroy R."/>
        </authorList>
    </citation>
    <scope>NUCLEOTIDE SEQUENCE</scope>
    <source>
        <strain evidence="11">CHK121-7720</strain>
    </source>
</reference>
<evidence type="ECO:0000256" key="8">
    <source>
        <dbReference type="SAM" id="Phobius"/>
    </source>
</evidence>
<dbReference type="InterPro" id="IPR044060">
    <property type="entry name" value="Bacterial_rp_domain"/>
</dbReference>
<dbReference type="InterPro" id="IPR022398">
    <property type="entry name" value="Peptidase_S8_His-AS"/>
</dbReference>
<dbReference type="GO" id="GO:0006508">
    <property type="term" value="P:proteolysis"/>
    <property type="evidence" value="ECO:0007669"/>
    <property type="project" value="UniProtKB-KW"/>
</dbReference>
<dbReference type="PROSITE" id="PS00136">
    <property type="entry name" value="SUBTILASE_ASP"/>
    <property type="match status" value="1"/>
</dbReference>
<keyword evidence="2 5" id="KW-0645">Protease</keyword>
<feature type="active site" description="Charge relay system" evidence="5">
    <location>
        <position position="814"/>
    </location>
</feature>
<dbReference type="PROSITE" id="PS00137">
    <property type="entry name" value="SUBTILASE_HIS"/>
    <property type="match status" value="1"/>
</dbReference>
<evidence type="ECO:0000313" key="11">
    <source>
        <dbReference type="EMBL" id="HJG87904.1"/>
    </source>
</evidence>
<comment type="caution">
    <text evidence="11">The sequence shown here is derived from an EMBL/GenBank/DDBJ whole genome shotgun (WGS) entry which is preliminary data.</text>
</comment>
<dbReference type="Pfam" id="PF18998">
    <property type="entry name" value="Flg_new_2"/>
    <property type="match status" value="1"/>
</dbReference>
<dbReference type="PRINTS" id="PR00723">
    <property type="entry name" value="SUBTILISIN"/>
</dbReference>
<dbReference type="InterPro" id="IPR036852">
    <property type="entry name" value="Peptidase_S8/S53_dom_sf"/>
</dbReference>
<reference evidence="11" key="1">
    <citation type="journal article" date="2021" name="PeerJ">
        <title>Extensive microbial diversity within the chicken gut microbiome revealed by metagenomics and culture.</title>
        <authorList>
            <person name="Gilroy R."/>
            <person name="Ravi A."/>
            <person name="Getino M."/>
            <person name="Pursley I."/>
            <person name="Horton D.L."/>
            <person name="Alikhan N.F."/>
            <person name="Baker D."/>
            <person name="Gharbi K."/>
            <person name="Hall N."/>
            <person name="Watson M."/>
            <person name="Adriaenssens E.M."/>
            <person name="Foster-Nyarko E."/>
            <person name="Jarju S."/>
            <person name="Secka A."/>
            <person name="Antonio M."/>
            <person name="Oren A."/>
            <person name="Chaudhuri R.R."/>
            <person name="La Ragione R."/>
            <person name="Hildebrand F."/>
            <person name="Pallen M.J."/>
        </authorList>
    </citation>
    <scope>NUCLEOTIDE SEQUENCE</scope>
    <source>
        <strain evidence="11">CHK121-7720</strain>
    </source>
</reference>
<gene>
    <name evidence="11" type="ORF">K8U91_00300</name>
</gene>
<feature type="domain" description="Bacterial repeat" evidence="10">
    <location>
        <begin position="249"/>
        <end position="320"/>
    </location>
</feature>
<dbReference type="PROSITE" id="PS00138">
    <property type="entry name" value="SUBTILASE_SER"/>
    <property type="match status" value="1"/>
</dbReference>
<comment type="similarity">
    <text evidence="1 5 6">Belongs to the peptidase S8 family.</text>
</comment>
<dbReference type="PROSITE" id="PS51892">
    <property type="entry name" value="SUBTILASE"/>
    <property type="match status" value="1"/>
</dbReference>
<organism evidence="11 12">
    <name type="scientific">Barnesiella viscericola</name>
    <dbReference type="NCBI Taxonomy" id="397865"/>
    <lineage>
        <taxon>Bacteria</taxon>
        <taxon>Pseudomonadati</taxon>
        <taxon>Bacteroidota</taxon>
        <taxon>Bacteroidia</taxon>
        <taxon>Bacteroidales</taxon>
        <taxon>Barnesiellaceae</taxon>
        <taxon>Barnesiella</taxon>
    </lineage>
</organism>
<evidence type="ECO:0000256" key="1">
    <source>
        <dbReference type="ARBA" id="ARBA00011073"/>
    </source>
</evidence>
<dbReference type="InterPro" id="IPR000209">
    <property type="entry name" value="Peptidase_S8/S53_dom"/>
</dbReference>
<dbReference type="EMBL" id="DYUD01000001">
    <property type="protein sequence ID" value="HJG87904.1"/>
    <property type="molecule type" value="Genomic_DNA"/>
</dbReference>
<keyword evidence="4 5" id="KW-0720">Serine protease</keyword>
<evidence type="ECO:0000256" key="7">
    <source>
        <dbReference type="SAM" id="MobiDB-lite"/>
    </source>
</evidence>
<dbReference type="GO" id="GO:0004252">
    <property type="term" value="F:serine-type endopeptidase activity"/>
    <property type="evidence" value="ECO:0007669"/>
    <property type="project" value="UniProtKB-UniRule"/>
</dbReference>
<dbReference type="RefSeq" id="WP_273305023.1">
    <property type="nucleotide sequence ID" value="NZ_DYUD01000001.1"/>
</dbReference>
<keyword evidence="8" id="KW-0812">Transmembrane</keyword>
<dbReference type="SUPFAM" id="SSF52743">
    <property type="entry name" value="Subtilisin-like"/>
    <property type="match status" value="1"/>
</dbReference>
<name>A0A921MPY0_9BACT</name>
<dbReference type="PANTHER" id="PTHR43806:SF11">
    <property type="entry name" value="CEREVISIN-RELATED"/>
    <property type="match status" value="1"/>
</dbReference>
<feature type="region of interest" description="Disordered" evidence="7">
    <location>
        <begin position="874"/>
        <end position="968"/>
    </location>
</feature>
<sequence length="993" mass="109004">MAEHTLYGKRKLCYTEVTDFTDFQGIGRDPLYKRFDSVYSVVEKNVEPQYRDFLAHPIYSDEDQILWYVREWNHTPCAYSDLSDVDKAKYAAIKEKTIAAYEKVRKNLTGEDKQILTGALKYIDEDFMFCYDEKVVVVAWGMSPDSHKHVVKGAVIHDLKIQSNHKVRFIVGENGTLSDKLAGVVSRPDGATLSNIDLPIVTPKKGYAFKGWDPNPLGMKVNGPLSFTALYDEVPIEDDVPAEKENVHITFLAGVGGSLSGTTECSIEKGTYLDVMQIPSAVPNNGYSFVGWDIQPDLEAIYEDTTFTAIFNRDNVTCQFVAGEHGSIEGTDCFTLPYGSIFNNDNTPAIKAKRGYKFIGWDKSPIDYTLNGDTTFTAQYEKELPWYKRLWAWFTGKGCLKWLLWLLLLLLLLFLLSWLLRSCEGSSPVEPTPVIETNDGRVIDNNGPVKGIVDDDGKLPDNNVVAPIVGNDGKEPPIVSNPGVPDIVANRLNIYFEDANVDLEQFISDLSKIYSENECQVIGFDKSVPMIQILIPENMRDAIREGLNAQLPNYEFFIVDESIFTIVGDISTDTSNIGWHLDAIDVEEGWEITKGSPNITVAVVDDGIDATHDILKGRIVSPYNVFTQDNRLSVGQGHGTHVAGLAVGSDKMFDKGVSGVAPKCKLMPIQVFDNGMCTFSSVTSGIMYAIHNGANVVNVSIGPNFRGLDILPLPDQDYIAKTQFKNEERVWKRIINVANEHNVIIVFAVGNDNILANIPPENRTNFTVNVAAVDRQIKGTDFTNYGRGSNISAPGKGIYSSIPVNEYAVFDGTSMAAPIVAGTVALMKSLNQDISVTEVLHILQATGERVSDYMPPMIQVDDALIALKTGVIPELPDTNGNANNEIANPNVGDGGSSGNNPNDGETPINDNPGEAGDNVGGNTPGDTGKTPGQDVQNPGNKPRPTDPGNDNGKTTPPPSEDENDGTDYDAIRKLIESYKRKISELEKLLPENK</sequence>
<evidence type="ECO:0000256" key="5">
    <source>
        <dbReference type="PROSITE-ProRule" id="PRU01240"/>
    </source>
</evidence>
<keyword evidence="8" id="KW-1133">Transmembrane helix</keyword>
<evidence type="ECO:0000256" key="3">
    <source>
        <dbReference type="ARBA" id="ARBA00022801"/>
    </source>
</evidence>
<dbReference type="Gene3D" id="3.40.50.200">
    <property type="entry name" value="Peptidase S8/S53 domain"/>
    <property type="match status" value="1"/>
</dbReference>
<keyword evidence="8" id="KW-0472">Membrane</keyword>
<proteinExistence type="inferred from homology"/>
<evidence type="ECO:0000313" key="12">
    <source>
        <dbReference type="Proteomes" id="UP000757103"/>
    </source>
</evidence>
<dbReference type="PANTHER" id="PTHR43806">
    <property type="entry name" value="PEPTIDASE S8"/>
    <property type="match status" value="1"/>
</dbReference>
<dbReference type="InterPro" id="IPR050131">
    <property type="entry name" value="Peptidase_S8_subtilisin-like"/>
</dbReference>
<feature type="compositionally biased region" description="Low complexity" evidence="7">
    <location>
        <begin position="879"/>
        <end position="891"/>
    </location>
</feature>
<feature type="transmembrane region" description="Helical" evidence="8">
    <location>
        <begin position="402"/>
        <end position="420"/>
    </location>
</feature>
<evidence type="ECO:0000259" key="10">
    <source>
        <dbReference type="Pfam" id="PF18998"/>
    </source>
</evidence>
<dbReference type="InterPro" id="IPR023828">
    <property type="entry name" value="Peptidase_S8_Ser-AS"/>
</dbReference>
<accession>A0A921MPY0</accession>
<feature type="active site" description="Charge relay system" evidence="5">
    <location>
        <position position="638"/>
    </location>
</feature>